<proteinExistence type="predicted"/>
<dbReference type="RefSeq" id="WP_267264978.1">
    <property type="nucleotide sequence ID" value="NZ_JAOVZW010000008.1"/>
</dbReference>
<protein>
    <submittedName>
        <fullName evidence="1">Uncharacterized protein</fullName>
    </submittedName>
</protein>
<dbReference type="EMBL" id="JAOVZW010000008">
    <property type="protein sequence ID" value="MCX8523669.1"/>
    <property type="molecule type" value="Genomic_DNA"/>
</dbReference>
<organism evidence="1 2">
    <name type="scientific">Chryseobacterium formosus</name>
    <dbReference type="NCBI Taxonomy" id="1537363"/>
    <lineage>
        <taxon>Bacteria</taxon>
        <taxon>Pseudomonadati</taxon>
        <taxon>Bacteroidota</taxon>
        <taxon>Flavobacteriia</taxon>
        <taxon>Flavobacteriales</taxon>
        <taxon>Weeksellaceae</taxon>
        <taxon>Chryseobacterium group</taxon>
        <taxon>Chryseobacterium</taxon>
    </lineage>
</organism>
<dbReference type="Proteomes" id="UP001073122">
    <property type="component" value="Unassembled WGS sequence"/>
</dbReference>
<keyword evidence="2" id="KW-1185">Reference proteome</keyword>
<gene>
    <name evidence="1" type="ORF">OF897_07005</name>
</gene>
<name>A0ABT3XNG1_9FLAO</name>
<reference evidence="1" key="1">
    <citation type="submission" date="2022-10" db="EMBL/GenBank/DDBJ databases">
        <title>Chryseobacterium sp. nov., a novel bacterial species.</title>
        <authorList>
            <person name="Cao Y."/>
        </authorList>
    </citation>
    <scope>NUCLEOTIDE SEQUENCE</scope>
    <source>
        <strain evidence="1">CCTCC AB2015118</strain>
    </source>
</reference>
<sequence length="271" mass="31952">MAKLLSSSSSSILPISTYFIEDKCTLKIGVQEYKTILTYTLFLEEGKGSLYDAEIVRSDYKINGQKIDTKFLGIAHRYVDAMFPLKCKIKEYRLYVTNISDIQERIRKIDKEIQNAYHGDGIKHIRNNFLDAVENEDKLRSFIKQFSIMKVISLGMQKFEQRKVYQLQWNILPIGFSTWRGEIKYDKNLNRIIYEPKIQDAQEVMDSIIHYIHKHDYNVDLKQENVPLFADFYHKTEYTGKTGRIKKSETNICIDVENVFLYEQKITLKNI</sequence>
<accession>A0ABT3XNG1</accession>
<evidence type="ECO:0000313" key="1">
    <source>
        <dbReference type="EMBL" id="MCX8523669.1"/>
    </source>
</evidence>
<comment type="caution">
    <text evidence="1">The sequence shown here is derived from an EMBL/GenBank/DDBJ whole genome shotgun (WGS) entry which is preliminary data.</text>
</comment>
<evidence type="ECO:0000313" key="2">
    <source>
        <dbReference type="Proteomes" id="UP001073122"/>
    </source>
</evidence>